<evidence type="ECO:0000313" key="6">
    <source>
        <dbReference type="EMBL" id="QEQ96214.1"/>
    </source>
</evidence>
<dbReference type="KEGG" id="ncu:F0U83_05560"/>
<dbReference type="InterPro" id="IPR000043">
    <property type="entry name" value="Adenosylhomocysteinase-like"/>
</dbReference>
<dbReference type="Gene3D" id="3.40.50.720">
    <property type="entry name" value="NAD(P)-binding Rossmann-like Domain"/>
    <property type="match status" value="1"/>
</dbReference>
<dbReference type="GO" id="GO:0005829">
    <property type="term" value="C:cytosol"/>
    <property type="evidence" value="ECO:0007669"/>
    <property type="project" value="TreeGrafter"/>
</dbReference>
<organism evidence="6 7">
    <name type="scientific">Neptunomonas concharum</name>
    <dbReference type="NCBI Taxonomy" id="1031538"/>
    <lineage>
        <taxon>Bacteria</taxon>
        <taxon>Pseudomonadati</taxon>
        <taxon>Pseudomonadota</taxon>
        <taxon>Gammaproteobacteria</taxon>
        <taxon>Oceanospirillales</taxon>
        <taxon>Oceanospirillaceae</taxon>
        <taxon>Neptunomonas</taxon>
    </lineage>
</organism>
<dbReference type="SUPFAM" id="SSF51735">
    <property type="entry name" value="NAD(P)-binding Rossmann-fold domains"/>
    <property type="match status" value="1"/>
</dbReference>
<comment type="similarity">
    <text evidence="2">Belongs to the adenosylhomocysteinase family.</text>
</comment>
<dbReference type="PANTHER" id="PTHR23420">
    <property type="entry name" value="ADENOSYLHOMOCYSTEINASE"/>
    <property type="match status" value="1"/>
</dbReference>
<dbReference type="Gene3D" id="3.40.50.1480">
    <property type="entry name" value="Adenosylhomocysteinase-like"/>
    <property type="match status" value="1"/>
</dbReference>
<comment type="cofactor">
    <cofactor evidence="1">
        <name>NAD(+)</name>
        <dbReference type="ChEBI" id="CHEBI:57540"/>
    </cofactor>
</comment>
<dbReference type="InterPro" id="IPR042172">
    <property type="entry name" value="Adenosylhomocyst_ase-like_sf"/>
</dbReference>
<reference evidence="6 7" key="1">
    <citation type="journal article" date="2019" name="Biochem. Eng. J.">
        <title>Metabolic engineering of the marine bacteria Neptunomonas concharum for the production of acetoin and meso-2,3-butanediol from acetate.</title>
        <authorList>
            <person name="Li W."/>
            <person name="Pu N."/>
            <person name="Liu C.-X."/>
            <person name="Yuan Q.-P."/>
            <person name="Li Z.-J."/>
        </authorList>
    </citation>
    <scope>NUCLEOTIDE SEQUENCE [LARGE SCALE GENOMIC DNA]</scope>
    <source>
        <strain evidence="6 7">JCM17730</strain>
    </source>
</reference>
<feature type="domain" description="S-adenosyl-L-homocysteine hydrolase NAD binding" evidence="5">
    <location>
        <begin position="159"/>
        <end position="320"/>
    </location>
</feature>
<dbReference type="Pfam" id="PF00670">
    <property type="entry name" value="AdoHcyase_NAD"/>
    <property type="match status" value="1"/>
</dbReference>
<evidence type="ECO:0000259" key="5">
    <source>
        <dbReference type="SMART" id="SM00997"/>
    </source>
</evidence>
<evidence type="ECO:0000313" key="7">
    <source>
        <dbReference type="Proteomes" id="UP000324760"/>
    </source>
</evidence>
<dbReference type="InterPro" id="IPR036291">
    <property type="entry name" value="NAD(P)-bd_dom_sf"/>
</dbReference>
<sequence length="369" mass="41258">MNPLFVKGSHFFEDIQPTFYPDLHLAVVTHLLDTPPVYLDCLQRFADVAMLLPKPKSISQETLEQVEKRFQVVIKSRSQMQSPEVTSAILNSFIPKGDVVLVDIGGYFAASLPEILPLLKSRLIGVVEVTENGHQRYAALPELPVPVLSLARSPLKGPEDYLTGQSIVYSAEALMRECHHIMNGGNAVVFGYGKIGRSIAKALHAKNINTKVVEIDPIRAIEAQSRGFDLIHKEEALPTCDVIFCATGNQSLNNHDFNRVKNGAFIFSVTSSDDELDLARADSNFKINRVTQHISRYERLGQYFHLANRGNAINFIHNAEVGPYIYLVQGEAIAAIDYLYNNRLPCEITSLPVEYRRNLAKRWLTHFGG</sequence>
<dbReference type="GO" id="GO:0006730">
    <property type="term" value="P:one-carbon metabolic process"/>
    <property type="evidence" value="ECO:0007669"/>
    <property type="project" value="UniProtKB-KW"/>
</dbReference>
<dbReference type="EMBL" id="CP043869">
    <property type="protein sequence ID" value="QEQ96214.1"/>
    <property type="molecule type" value="Genomic_DNA"/>
</dbReference>
<evidence type="ECO:0000256" key="3">
    <source>
        <dbReference type="ARBA" id="ARBA00022563"/>
    </source>
</evidence>
<dbReference type="InterPro" id="IPR015878">
    <property type="entry name" value="Ado_hCys_hydrolase_NAD-bd"/>
</dbReference>
<evidence type="ECO:0000256" key="4">
    <source>
        <dbReference type="ARBA" id="ARBA00023027"/>
    </source>
</evidence>
<gene>
    <name evidence="6" type="ORF">F0U83_05560</name>
</gene>
<keyword evidence="7" id="KW-1185">Reference proteome</keyword>
<evidence type="ECO:0000256" key="1">
    <source>
        <dbReference type="ARBA" id="ARBA00001911"/>
    </source>
</evidence>
<proteinExistence type="inferred from homology"/>
<dbReference type="Proteomes" id="UP000324760">
    <property type="component" value="Chromosome"/>
</dbReference>
<dbReference type="PANTHER" id="PTHR23420:SF0">
    <property type="entry name" value="ADENOSYLHOMOCYSTEINASE"/>
    <property type="match status" value="1"/>
</dbReference>
<evidence type="ECO:0000256" key="2">
    <source>
        <dbReference type="ARBA" id="ARBA00007122"/>
    </source>
</evidence>
<name>A0A5P1R9A7_9GAMM</name>
<dbReference type="SMART" id="SM00997">
    <property type="entry name" value="AdoHcyase_NAD"/>
    <property type="match status" value="1"/>
</dbReference>
<keyword evidence="4" id="KW-0520">NAD</keyword>
<protein>
    <submittedName>
        <fullName evidence="6">Adenosylhomocysteinase</fullName>
    </submittedName>
</protein>
<dbReference type="RefSeq" id="WP_138988594.1">
    <property type="nucleotide sequence ID" value="NZ_CP043869.1"/>
</dbReference>
<dbReference type="GO" id="GO:0033353">
    <property type="term" value="P:S-adenosylmethionine cycle"/>
    <property type="evidence" value="ECO:0007669"/>
    <property type="project" value="TreeGrafter"/>
</dbReference>
<dbReference type="OrthoDB" id="5852672at2"/>
<dbReference type="AlphaFoldDB" id="A0A5P1R9A7"/>
<keyword evidence="3" id="KW-0554">One-carbon metabolism</keyword>
<dbReference type="GO" id="GO:0004013">
    <property type="term" value="F:adenosylhomocysteinase activity"/>
    <property type="evidence" value="ECO:0007669"/>
    <property type="project" value="TreeGrafter"/>
</dbReference>
<accession>A0A5P1R9A7</accession>